<evidence type="ECO:0000259" key="4">
    <source>
        <dbReference type="Pfam" id="PF22725"/>
    </source>
</evidence>
<feature type="domain" description="GFO/IDH/MocA-like oxidoreductase" evidence="4">
    <location>
        <begin position="3"/>
        <end position="100"/>
    </location>
</feature>
<dbReference type="EMBL" id="JAAZSR010000746">
    <property type="protein sequence ID" value="NKX52794.1"/>
    <property type="molecule type" value="Genomic_DNA"/>
</dbReference>
<feature type="non-terminal residue" evidence="5">
    <location>
        <position position="1"/>
    </location>
</feature>
<protein>
    <submittedName>
        <fullName evidence="5">Oxidoreductase</fullName>
    </submittedName>
</protein>
<comment type="caution">
    <text evidence="5">The sequence shown here is derived from an EMBL/GenBank/DDBJ whole genome shotgun (WGS) entry which is preliminary data.</text>
</comment>
<sequence>FERWSPHGLRAWKGTSGVADGGGTLFDLGSHLIDQALQLFGPAAKVYGETARHIGADASHADDDAFVSLQHESGVRSHLSMNLISALTLPRFHVLGSAAAYTKWGLDGQEAALAAGLLPVDPGNGTEPEDTWGVLGIHGNTRRVPARQGAYPEFYRQLAAALRGRGPAPVDPA</sequence>
<evidence type="ECO:0000256" key="1">
    <source>
        <dbReference type="ARBA" id="ARBA00010928"/>
    </source>
</evidence>
<accession>A0ABX1JU21</accession>
<keyword evidence="3" id="KW-0520">NAD</keyword>
<dbReference type="SUPFAM" id="SSF55347">
    <property type="entry name" value="Glyceraldehyde-3-phosphate dehydrogenase-like, C-terminal domain"/>
    <property type="match status" value="1"/>
</dbReference>
<evidence type="ECO:0000313" key="6">
    <source>
        <dbReference type="Proteomes" id="UP000523795"/>
    </source>
</evidence>
<dbReference type="Gene3D" id="3.30.360.10">
    <property type="entry name" value="Dihydrodipicolinate Reductase, domain 2"/>
    <property type="match status" value="1"/>
</dbReference>
<dbReference type="Proteomes" id="UP000523795">
    <property type="component" value="Unassembled WGS sequence"/>
</dbReference>
<comment type="similarity">
    <text evidence="1">Belongs to the Gfo/Idh/MocA family.</text>
</comment>
<dbReference type="Pfam" id="PF22725">
    <property type="entry name" value="GFO_IDH_MocA_C3"/>
    <property type="match status" value="1"/>
</dbReference>
<proteinExistence type="inferred from homology"/>
<dbReference type="PANTHER" id="PTHR43708:SF5">
    <property type="entry name" value="CONSERVED EXPRESSED OXIDOREDUCTASE (EUROFUNG)-RELATED"/>
    <property type="match status" value="1"/>
</dbReference>
<evidence type="ECO:0000256" key="2">
    <source>
        <dbReference type="ARBA" id="ARBA00023002"/>
    </source>
</evidence>
<keyword evidence="2" id="KW-0560">Oxidoreductase</keyword>
<dbReference type="InterPro" id="IPR055170">
    <property type="entry name" value="GFO_IDH_MocA-like_dom"/>
</dbReference>
<organism evidence="5 6">
    <name type="scientific">Arthrobacter deserti</name>
    <dbReference type="NCBI Taxonomy" id="1742687"/>
    <lineage>
        <taxon>Bacteria</taxon>
        <taxon>Bacillati</taxon>
        <taxon>Actinomycetota</taxon>
        <taxon>Actinomycetes</taxon>
        <taxon>Micrococcales</taxon>
        <taxon>Micrococcaceae</taxon>
        <taxon>Arthrobacter</taxon>
    </lineage>
</organism>
<feature type="non-terminal residue" evidence="5">
    <location>
        <position position="173"/>
    </location>
</feature>
<evidence type="ECO:0000313" key="5">
    <source>
        <dbReference type="EMBL" id="NKX52794.1"/>
    </source>
</evidence>
<reference evidence="5 6" key="1">
    <citation type="submission" date="2020-04" db="EMBL/GenBank/DDBJ databases">
        <authorList>
            <person name="Liu S."/>
        </authorList>
    </citation>
    <scope>NUCLEOTIDE SEQUENCE [LARGE SCALE GENOMIC DNA]</scope>
    <source>
        <strain evidence="5 6">CGMCC 1.15091</strain>
    </source>
</reference>
<evidence type="ECO:0000256" key="3">
    <source>
        <dbReference type="ARBA" id="ARBA00023027"/>
    </source>
</evidence>
<dbReference type="PANTHER" id="PTHR43708">
    <property type="entry name" value="CONSERVED EXPRESSED OXIDOREDUCTASE (EUROFUNG)"/>
    <property type="match status" value="1"/>
</dbReference>
<dbReference type="InterPro" id="IPR051317">
    <property type="entry name" value="Gfo/Idh/MocA_oxidoreduct"/>
</dbReference>
<keyword evidence="6" id="KW-1185">Reference proteome</keyword>
<gene>
    <name evidence="5" type="ORF">HER39_19895</name>
</gene>
<name>A0ABX1JU21_9MICC</name>